<dbReference type="Proteomes" id="UP000799776">
    <property type="component" value="Unassembled WGS sequence"/>
</dbReference>
<reference evidence="2" key="1">
    <citation type="journal article" date="2020" name="Stud. Mycol.">
        <title>101 Dothideomycetes genomes: a test case for predicting lifestyles and emergence of pathogens.</title>
        <authorList>
            <person name="Haridas S."/>
            <person name="Albert R."/>
            <person name="Binder M."/>
            <person name="Bloem J."/>
            <person name="Labutti K."/>
            <person name="Salamov A."/>
            <person name="Andreopoulos B."/>
            <person name="Baker S."/>
            <person name="Barry K."/>
            <person name="Bills G."/>
            <person name="Bluhm B."/>
            <person name="Cannon C."/>
            <person name="Castanera R."/>
            <person name="Culley D."/>
            <person name="Daum C."/>
            <person name="Ezra D."/>
            <person name="Gonzalez J."/>
            <person name="Henrissat B."/>
            <person name="Kuo A."/>
            <person name="Liang C."/>
            <person name="Lipzen A."/>
            <person name="Lutzoni F."/>
            <person name="Magnuson J."/>
            <person name="Mondo S."/>
            <person name="Nolan M."/>
            <person name="Ohm R."/>
            <person name="Pangilinan J."/>
            <person name="Park H.-J."/>
            <person name="Ramirez L."/>
            <person name="Alfaro M."/>
            <person name="Sun H."/>
            <person name="Tritt A."/>
            <person name="Yoshinaga Y."/>
            <person name="Zwiers L.-H."/>
            <person name="Turgeon B."/>
            <person name="Goodwin S."/>
            <person name="Spatafora J."/>
            <person name="Crous P."/>
            <person name="Grigoriev I."/>
        </authorList>
    </citation>
    <scope>NUCLEOTIDE SEQUENCE</scope>
    <source>
        <strain evidence="2">CBS 121410</strain>
    </source>
</reference>
<sequence>MEEDDRHPYVLRSYAEEKAWAFKHARLLRAIRKRSITLRNQEQSPLLRLPREVRDRIFELAFEDEAAVHIEFKKIKITDPDFYGALTKSKISFTEQLAAGTPPTAMQPCHRACKHLNHQAAQGTSSLALTHPDHKDMCGKEMDPYLWHKLGFGALEVCKQIYSESRLLRYSTITFVVRDTYSWNHFLSNCLTTAQRSAVRKLHLLPFVEGIGLGYMGVRLSRFFERTNLEDLTRLHHLGVSFVLGRYWWSYFFNELKSLDMEKDSPSSVLMHCALGLTMPSIETVSVSISDPESLGPGDAPLEWTPQERVAWTKQAEARILQDLKMSPEASAADLAKTVPKSTGRVLIF</sequence>
<dbReference type="OrthoDB" id="5413827at2759"/>
<dbReference type="EMBL" id="ML978715">
    <property type="protein sequence ID" value="KAF2089018.1"/>
    <property type="molecule type" value="Genomic_DNA"/>
</dbReference>
<dbReference type="InterPro" id="IPR056632">
    <property type="entry name" value="DUF7730"/>
</dbReference>
<dbReference type="PANTHER" id="PTHR38790">
    <property type="entry name" value="2EXR DOMAIN-CONTAINING PROTEIN-RELATED"/>
    <property type="match status" value="1"/>
</dbReference>
<evidence type="ECO:0000313" key="2">
    <source>
        <dbReference type="EMBL" id="KAF2089018.1"/>
    </source>
</evidence>
<organism evidence="2 3">
    <name type="scientific">Saccharata proteae CBS 121410</name>
    <dbReference type="NCBI Taxonomy" id="1314787"/>
    <lineage>
        <taxon>Eukaryota</taxon>
        <taxon>Fungi</taxon>
        <taxon>Dikarya</taxon>
        <taxon>Ascomycota</taxon>
        <taxon>Pezizomycotina</taxon>
        <taxon>Dothideomycetes</taxon>
        <taxon>Dothideomycetes incertae sedis</taxon>
        <taxon>Botryosphaeriales</taxon>
        <taxon>Saccharataceae</taxon>
        <taxon>Saccharata</taxon>
    </lineage>
</organism>
<gene>
    <name evidence="2" type="ORF">K490DRAFT_55628</name>
</gene>
<evidence type="ECO:0000313" key="3">
    <source>
        <dbReference type="Proteomes" id="UP000799776"/>
    </source>
</evidence>
<name>A0A6A5YBE2_9PEZI</name>
<keyword evidence="3" id="KW-1185">Reference proteome</keyword>
<accession>A0A6A5YBE2</accession>
<dbReference type="AlphaFoldDB" id="A0A6A5YBE2"/>
<evidence type="ECO:0000259" key="1">
    <source>
        <dbReference type="Pfam" id="PF24864"/>
    </source>
</evidence>
<protein>
    <recommendedName>
        <fullName evidence="1">DUF7730 domain-containing protein</fullName>
    </recommendedName>
</protein>
<proteinExistence type="predicted"/>
<dbReference type="Pfam" id="PF24864">
    <property type="entry name" value="DUF7730"/>
    <property type="match status" value="1"/>
</dbReference>
<dbReference type="PANTHER" id="PTHR38790:SF4">
    <property type="entry name" value="2EXR DOMAIN-CONTAINING PROTEIN"/>
    <property type="match status" value="1"/>
</dbReference>
<feature type="domain" description="DUF7730" evidence="1">
    <location>
        <begin position="40"/>
        <end position="204"/>
    </location>
</feature>